<sequence>MKKVSPKVLYLLSSALIVASIFFKENTATLYYACLIGGLAAFLLGAVSHFRN</sequence>
<organism evidence="2 3">
    <name type="scientific">Bizionia echini</name>
    <dbReference type="NCBI Taxonomy" id="649333"/>
    <lineage>
        <taxon>Bacteria</taxon>
        <taxon>Pseudomonadati</taxon>
        <taxon>Bacteroidota</taxon>
        <taxon>Flavobacteriia</taxon>
        <taxon>Flavobacteriales</taxon>
        <taxon>Flavobacteriaceae</taxon>
        <taxon>Bizionia</taxon>
    </lineage>
</organism>
<keyword evidence="1" id="KW-1133">Transmembrane helix</keyword>
<evidence type="ECO:0000313" key="2">
    <source>
        <dbReference type="EMBL" id="SFN68163.1"/>
    </source>
</evidence>
<accession>A0A1I5B0C7</accession>
<dbReference type="STRING" id="649333.SAMN04487989_102404"/>
<gene>
    <name evidence="2" type="ORF">SAMN04487989_102404</name>
</gene>
<name>A0A1I5B0C7_9FLAO</name>
<feature type="transmembrane region" description="Helical" evidence="1">
    <location>
        <begin position="29"/>
        <end position="50"/>
    </location>
</feature>
<dbReference type="AlphaFoldDB" id="A0A1I5B0C7"/>
<proteinExistence type="predicted"/>
<keyword evidence="1" id="KW-0812">Transmembrane</keyword>
<dbReference type="EMBL" id="FOVN01000002">
    <property type="protein sequence ID" value="SFN68163.1"/>
    <property type="molecule type" value="Genomic_DNA"/>
</dbReference>
<dbReference type="RefSeq" id="WP_177209004.1">
    <property type="nucleotide sequence ID" value="NZ_FOVN01000002.1"/>
</dbReference>
<keyword evidence="1" id="KW-0472">Membrane</keyword>
<evidence type="ECO:0000256" key="1">
    <source>
        <dbReference type="SAM" id="Phobius"/>
    </source>
</evidence>
<evidence type="ECO:0000313" key="3">
    <source>
        <dbReference type="Proteomes" id="UP000198705"/>
    </source>
</evidence>
<keyword evidence="3" id="KW-1185">Reference proteome</keyword>
<reference evidence="3" key="1">
    <citation type="submission" date="2016-10" db="EMBL/GenBank/DDBJ databases">
        <authorList>
            <person name="Varghese N."/>
            <person name="Submissions S."/>
        </authorList>
    </citation>
    <scope>NUCLEOTIDE SEQUENCE [LARGE SCALE GENOMIC DNA]</scope>
    <source>
        <strain evidence="3">DSM 23925</strain>
    </source>
</reference>
<protein>
    <submittedName>
        <fullName evidence="2">Uncharacterized protein</fullName>
    </submittedName>
</protein>
<dbReference type="Proteomes" id="UP000198705">
    <property type="component" value="Unassembled WGS sequence"/>
</dbReference>
<feature type="transmembrane region" description="Helical" evidence="1">
    <location>
        <begin position="7"/>
        <end position="23"/>
    </location>
</feature>